<sequence length="131" mass="15583">MSKNEEGYFIDNDGLDTVREQEIGQHIGYRYDVNLVPDLKHITPFLQKYIDKMGWKDLNWLEDVHMGYEEDRAAVFDRNINGWVTIPDTIDLPDNQQERDMIARELLIKFQMSEGHPIVDLNNAYSKFKYW</sequence>
<proteinExistence type="predicted"/>
<protein>
    <submittedName>
        <fullName evidence="1">Uncharacterized protein</fullName>
    </submittedName>
</protein>
<accession>A0A381Y2T1</accession>
<dbReference type="EMBL" id="UINC01017235">
    <property type="protein sequence ID" value="SVA71170.1"/>
    <property type="molecule type" value="Genomic_DNA"/>
</dbReference>
<name>A0A381Y2T1_9ZZZZ</name>
<dbReference type="AlphaFoldDB" id="A0A381Y2T1"/>
<evidence type="ECO:0000313" key="1">
    <source>
        <dbReference type="EMBL" id="SVA71170.1"/>
    </source>
</evidence>
<organism evidence="1">
    <name type="scientific">marine metagenome</name>
    <dbReference type="NCBI Taxonomy" id="408172"/>
    <lineage>
        <taxon>unclassified sequences</taxon>
        <taxon>metagenomes</taxon>
        <taxon>ecological metagenomes</taxon>
    </lineage>
</organism>
<reference evidence="1" key="1">
    <citation type="submission" date="2018-05" db="EMBL/GenBank/DDBJ databases">
        <authorList>
            <person name="Lanie J.A."/>
            <person name="Ng W.-L."/>
            <person name="Kazmierczak K.M."/>
            <person name="Andrzejewski T.M."/>
            <person name="Davidsen T.M."/>
            <person name="Wayne K.J."/>
            <person name="Tettelin H."/>
            <person name="Glass J.I."/>
            <person name="Rusch D."/>
            <person name="Podicherti R."/>
            <person name="Tsui H.-C.T."/>
            <person name="Winkler M.E."/>
        </authorList>
    </citation>
    <scope>NUCLEOTIDE SEQUENCE</scope>
</reference>
<gene>
    <name evidence="1" type="ORF">METZ01_LOCUS124024</name>
</gene>